<dbReference type="Proteomes" id="UP001501257">
    <property type="component" value="Unassembled WGS sequence"/>
</dbReference>
<dbReference type="GO" id="GO:0016874">
    <property type="term" value="F:ligase activity"/>
    <property type="evidence" value="ECO:0007669"/>
    <property type="project" value="UniProtKB-KW"/>
</dbReference>
<dbReference type="NCBIfam" id="TIGR02050">
    <property type="entry name" value="gshA_cyan_rel"/>
    <property type="match status" value="1"/>
</dbReference>
<dbReference type="HAMAP" id="MF_01609">
    <property type="entry name" value="Glu_cys_ligase_2"/>
    <property type="match status" value="1"/>
</dbReference>
<dbReference type="RefSeq" id="WP_345466660.1">
    <property type="nucleotide sequence ID" value="NZ_BAABLK010000017.1"/>
</dbReference>
<evidence type="ECO:0000313" key="7">
    <source>
        <dbReference type="Proteomes" id="UP001501257"/>
    </source>
</evidence>
<dbReference type="InterPro" id="IPR011793">
    <property type="entry name" value="YbdK"/>
</dbReference>
<evidence type="ECO:0000256" key="5">
    <source>
        <dbReference type="HAMAP-Rule" id="MF_01609"/>
    </source>
</evidence>
<dbReference type="InterPro" id="IPR006336">
    <property type="entry name" value="GCS2"/>
</dbReference>
<proteinExistence type="inferred from homology"/>
<keyword evidence="3 5" id="KW-0067">ATP-binding</keyword>
<dbReference type="Pfam" id="PF04107">
    <property type="entry name" value="GCS2"/>
    <property type="match status" value="1"/>
</dbReference>
<dbReference type="PANTHER" id="PTHR36510">
    <property type="entry name" value="GLUTAMATE--CYSTEINE LIGASE 2-RELATED"/>
    <property type="match status" value="1"/>
</dbReference>
<evidence type="ECO:0000256" key="1">
    <source>
        <dbReference type="ARBA" id="ARBA00022598"/>
    </source>
</evidence>
<dbReference type="PANTHER" id="PTHR36510:SF1">
    <property type="entry name" value="GLUTAMATE--CYSTEINE LIGASE 2-RELATED"/>
    <property type="match status" value="1"/>
</dbReference>
<evidence type="ECO:0000313" key="6">
    <source>
        <dbReference type="EMBL" id="GAA5226366.1"/>
    </source>
</evidence>
<protein>
    <recommendedName>
        <fullName evidence="5">Putative glutamate--cysteine ligase 2</fullName>
        <ecNumber evidence="5">6.3.2.2</ecNumber>
    </recommendedName>
    <alternativeName>
        <fullName evidence="5">Gamma-glutamylcysteine synthetase 2</fullName>
        <shortName evidence="5">GCS 2</shortName>
        <shortName evidence="5">Gamma-GCS 2</shortName>
    </alternativeName>
</protein>
<dbReference type="InterPro" id="IPR014746">
    <property type="entry name" value="Gln_synth/guanido_kin_cat_dom"/>
</dbReference>
<comment type="function">
    <text evidence="5">ATP-dependent carboxylate-amine ligase which exhibits weak glutamate--cysteine ligase activity.</text>
</comment>
<sequence>MRTFGIEEEFFLIRPDTGYPADLTRRGHEEIVNRGGGNERIHTELLACQLETSTPVLTHRDEAILAVSQTRSKLNKAAHEVGLQLLGLGTPPQIRPVPATVSAADRYYAINEFSPGIAAEHYIAGTHVHVGVEDQDAGVVALNSLRPWLPLLTALGANSPYWRGIDSGFASWRTIQIRRWSVQGIPPYFAGTQDYLARMDLMLASDVLLDAGHIGWGARLSTNFPTVEVRVADAQLSTSETILLALVIRALVSTGLHHGPEAPTVAPEAFDLAHWQAAKFGIQGNHYNLRTGTKTSTAGMLEDLMAYIKDALVETNDLDYVQNALERIMREGNGAMAQRRFFHTGGFDNVLAQSAIRMLA</sequence>
<dbReference type="InterPro" id="IPR050141">
    <property type="entry name" value="GCL_type2/YbdK_subfam"/>
</dbReference>
<accession>A0ABP9TJP4</accession>
<keyword evidence="7" id="KW-1185">Reference proteome</keyword>
<evidence type="ECO:0000256" key="4">
    <source>
        <dbReference type="ARBA" id="ARBA00048819"/>
    </source>
</evidence>
<comment type="catalytic activity">
    <reaction evidence="4 5">
        <text>L-cysteine + L-glutamate + ATP = gamma-L-glutamyl-L-cysteine + ADP + phosphate + H(+)</text>
        <dbReference type="Rhea" id="RHEA:13285"/>
        <dbReference type="ChEBI" id="CHEBI:15378"/>
        <dbReference type="ChEBI" id="CHEBI:29985"/>
        <dbReference type="ChEBI" id="CHEBI:30616"/>
        <dbReference type="ChEBI" id="CHEBI:35235"/>
        <dbReference type="ChEBI" id="CHEBI:43474"/>
        <dbReference type="ChEBI" id="CHEBI:58173"/>
        <dbReference type="ChEBI" id="CHEBI:456216"/>
        <dbReference type="EC" id="6.3.2.2"/>
    </reaction>
</comment>
<name>A0ABP9TJP4_9MICC</name>
<organism evidence="6 7">
    <name type="scientific">Paeniglutamicibacter antarcticus</name>
    <dbReference type="NCBI Taxonomy" id="494023"/>
    <lineage>
        <taxon>Bacteria</taxon>
        <taxon>Bacillati</taxon>
        <taxon>Actinomycetota</taxon>
        <taxon>Actinomycetes</taxon>
        <taxon>Micrococcales</taxon>
        <taxon>Micrococcaceae</taxon>
        <taxon>Paeniglutamicibacter</taxon>
    </lineage>
</organism>
<keyword evidence="1 5" id="KW-0436">Ligase</keyword>
<dbReference type="SUPFAM" id="SSF55931">
    <property type="entry name" value="Glutamine synthetase/guanido kinase"/>
    <property type="match status" value="1"/>
</dbReference>
<evidence type="ECO:0000256" key="3">
    <source>
        <dbReference type="ARBA" id="ARBA00022840"/>
    </source>
</evidence>
<dbReference type="EMBL" id="BAABLK010000017">
    <property type="protein sequence ID" value="GAA5226366.1"/>
    <property type="molecule type" value="Genomic_DNA"/>
</dbReference>
<comment type="similarity">
    <text evidence="5">Belongs to the glutamate--cysteine ligase type 2 family. YbdK subfamily.</text>
</comment>
<dbReference type="Gene3D" id="3.30.590.20">
    <property type="match status" value="1"/>
</dbReference>
<gene>
    <name evidence="6" type="ORF">GCM10025778_08970</name>
</gene>
<reference evidence="7" key="1">
    <citation type="journal article" date="2019" name="Int. J. Syst. Evol. Microbiol.">
        <title>The Global Catalogue of Microorganisms (GCM) 10K type strain sequencing project: providing services to taxonomists for standard genome sequencing and annotation.</title>
        <authorList>
            <consortium name="The Broad Institute Genomics Platform"/>
            <consortium name="The Broad Institute Genome Sequencing Center for Infectious Disease"/>
            <person name="Wu L."/>
            <person name="Ma J."/>
        </authorList>
    </citation>
    <scope>NUCLEOTIDE SEQUENCE [LARGE SCALE GENOMIC DNA]</scope>
    <source>
        <strain evidence="7">JCM 18952</strain>
    </source>
</reference>
<comment type="caution">
    <text evidence="6">The sequence shown here is derived from an EMBL/GenBank/DDBJ whole genome shotgun (WGS) entry which is preliminary data.</text>
</comment>
<dbReference type="EC" id="6.3.2.2" evidence="5"/>
<keyword evidence="2 5" id="KW-0547">Nucleotide-binding</keyword>
<evidence type="ECO:0000256" key="2">
    <source>
        <dbReference type="ARBA" id="ARBA00022741"/>
    </source>
</evidence>